<evidence type="ECO:0000259" key="1">
    <source>
        <dbReference type="Pfam" id="PF21834"/>
    </source>
</evidence>
<keyword evidence="3" id="KW-1185">Reference proteome</keyword>
<accession>A0A917DA90</accession>
<evidence type="ECO:0000313" key="2">
    <source>
        <dbReference type="EMBL" id="GGD17088.1"/>
    </source>
</evidence>
<dbReference type="RefSeq" id="WP_188850450.1">
    <property type="nucleotide sequence ID" value="NZ_BMJJ01000004.1"/>
</dbReference>
<dbReference type="EMBL" id="BMJJ01000004">
    <property type="protein sequence ID" value="GGD17088.1"/>
    <property type="molecule type" value="Genomic_DNA"/>
</dbReference>
<comment type="caution">
    <text evidence="2">The sequence shown here is derived from an EMBL/GenBank/DDBJ whole genome shotgun (WGS) entry which is preliminary data.</text>
</comment>
<reference evidence="2" key="2">
    <citation type="submission" date="2020-09" db="EMBL/GenBank/DDBJ databases">
        <authorList>
            <person name="Sun Q."/>
            <person name="Zhou Y."/>
        </authorList>
    </citation>
    <scope>NUCLEOTIDE SEQUENCE</scope>
    <source>
        <strain evidence="2">CGMCC 1.15493</strain>
    </source>
</reference>
<reference evidence="2" key="1">
    <citation type="journal article" date="2014" name="Int. J. Syst. Evol. Microbiol.">
        <title>Complete genome sequence of Corynebacterium casei LMG S-19264T (=DSM 44701T), isolated from a smear-ripened cheese.</title>
        <authorList>
            <consortium name="US DOE Joint Genome Institute (JGI-PGF)"/>
            <person name="Walter F."/>
            <person name="Albersmeier A."/>
            <person name="Kalinowski J."/>
            <person name="Ruckert C."/>
        </authorList>
    </citation>
    <scope>NUCLEOTIDE SEQUENCE</scope>
    <source>
        <strain evidence="2">CGMCC 1.15493</strain>
    </source>
</reference>
<organism evidence="2 3">
    <name type="scientific">Aureimonas glaciei</name>
    <dbReference type="NCBI Taxonomy" id="1776957"/>
    <lineage>
        <taxon>Bacteria</taxon>
        <taxon>Pseudomonadati</taxon>
        <taxon>Pseudomonadota</taxon>
        <taxon>Alphaproteobacteria</taxon>
        <taxon>Hyphomicrobiales</taxon>
        <taxon>Aurantimonadaceae</taxon>
        <taxon>Aureimonas</taxon>
    </lineage>
</organism>
<dbReference type="AlphaFoldDB" id="A0A917DA90"/>
<proteinExistence type="predicted"/>
<name>A0A917DA90_9HYPH</name>
<evidence type="ECO:0000313" key="3">
    <source>
        <dbReference type="Proteomes" id="UP000613160"/>
    </source>
</evidence>
<dbReference type="Proteomes" id="UP000613160">
    <property type="component" value="Unassembled WGS sequence"/>
</dbReference>
<feature type="domain" description="DUF6894" evidence="1">
    <location>
        <begin position="3"/>
        <end position="71"/>
    </location>
</feature>
<sequence>MSRYFLHIRDGDRFIEDFEGQDYSSLDAARDDAVVSARQMMAEKVRQGEALDGQVIEIWNEAGSCVATVVFRDQLVAHKPSS</sequence>
<protein>
    <recommendedName>
        <fullName evidence="1">DUF6894 domain-containing protein</fullName>
    </recommendedName>
</protein>
<dbReference type="InterPro" id="IPR054189">
    <property type="entry name" value="DUF6894"/>
</dbReference>
<dbReference type="Pfam" id="PF21834">
    <property type="entry name" value="DUF6894"/>
    <property type="match status" value="1"/>
</dbReference>
<gene>
    <name evidence="2" type="ORF">GCM10011335_19920</name>
</gene>